<evidence type="ECO:0000313" key="10">
    <source>
        <dbReference type="Proteomes" id="UP001187192"/>
    </source>
</evidence>
<keyword evidence="10" id="KW-1185">Reference proteome</keyword>
<evidence type="ECO:0000256" key="4">
    <source>
        <dbReference type="ARBA" id="ARBA00023241"/>
    </source>
</evidence>
<dbReference type="InterPro" id="IPR036298">
    <property type="entry name" value="Chalcone_isomerase_sf"/>
</dbReference>
<evidence type="ECO:0000256" key="7">
    <source>
        <dbReference type="RuleBase" id="RU361158"/>
    </source>
</evidence>
<reference evidence="9" key="1">
    <citation type="submission" date="2023-07" db="EMBL/GenBank/DDBJ databases">
        <title>draft genome sequence of fig (Ficus carica).</title>
        <authorList>
            <person name="Takahashi T."/>
            <person name="Nishimura K."/>
        </authorList>
    </citation>
    <scope>NUCLEOTIDE SEQUENCE</scope>
</reference>
<keyword evidence="3" id="KW-0413">Isomerase</keyword>
<evidence type="ECO:0000313" key="9">
    <source>
        <dbReference type="EMBL" id="GMN51242.1"/>
    </source>
</evidence>
<comment type="caution">
    <text evidence="9">The sequence shown here is derived from an EMBL/GenBank/DDBJ whole genome shotgun (WGS) entry which is preliminary data.</text>
</comment>
<dbReference type="PANTHER" id="PTHR28039">
    <property type="entry name" value="CHALCONE--FLAVONONE ISOMERASE 1-RELATED"/>
    <property type="match status" value="1"/>
</dbReference>
<feature type="domain" description="Chalcone isomerase" evidence="8">
    <location>
        <begin position="10"/>
        <end position="76"/>
    </location>
</feature>
<evidence type="ECO:0000256" key="3">
    <source>
        <dbReference type="ARBA" id="ARBA00023235"/>
    </source>
</evidence>
<evidence type="ECO:0000256" key="6">
    <source>
        <dbReference type="ARBA" id="ARBA00034056"/>
    </source>
</evidence>
<evidence type="ECO:0000256" key="1">
    <source>
        <dbReference type="ARBA" id="ARBA00004966"/>
    </source>
</evidence>
<dbReference type="SUPFAM" id="SSF54626">
    <property type="entry name" value="Chalcone isomerase"/>
    <property type="match status" value="1"/>
</dbReference>
<gene>
    <name evidence="9" type="ORF">TIFTF001_020395</name>
</gene>
<proteinExistence type="inferred from homology"/>
<comment type="similarity">
    <text evidence="2 7">Belongs to the chalcone isomerase family.</text>
</comment>
<protein>
    <recommendedName>
        <fullName evidence="7">Chalcone-flavonone isomerase family protein</fullName>
    </recommendedName>
</protein>
<dbReference type="InterPro" id="IPR016088">
    <property type="entry name" value="Chalcone_isomerase_3-sand"/>
</dbReference>
<comment type="function">
    <text evidence="5">Catalyzes the intramolecular cyclization of bicyclic chalcones into tricyclic (S)-flavanones. Responsible for the isomerization of 4,2',4',6'-tetrahydroxychalcone (also termed chalcone) into naringenin.</text>
</comment>
<sequence>MPACHMAPAAFLLAVTPPGSVMTLFLGGAGKFVKFMAIGVYLELNAVTWLAGKWKGKSAEELNDSVEFYRDIVTAEEKAIEMFLQVFKDKNFPPGSFVLFTQSLSDSLMNNQIYIYR</sequence>
<dbReference type="InterPro" id="IPR016089">
    <property type="entry name" value="Chalcone_isomerase_bundle_sf"/>
</dbReference>
<dbReference type="Gene3D" id="3.50.70.10">
    <property type="match status" value="2"/>
</dbReference>
<dbReference type="EMBL" id="BTGU01000036">
    <property type="protein sequence ID" value="GMN51242.1"/>
    <property type="molecule type" value="Genomic_DNA"/>
</dbReference>
<dbReference type="GO" id="GO:0045430">
    <property type="term" value="F:chalcone isomerase activity"/>
    <property type="evidence" value="ECO:0007669"/>
    <property type="project" value="UniProtKB-EC"/>
</dbReference>
<evidence type="ECO:0000256" key="2">
    <source>
        <dbReference type="ARBA" id="ARBA00007166"/>
    </source>
</evidence>
<dbReference type="Pfam" id="PF02431">
    <property type="entry name" value="Chalcone"/>
    <property type="match status" value="1"/>
</dbReference>
<evidence type="ECO:0000259" key="8">
    <source>
        <dbReference type="Pfam" id="PF02431"/>
    </source>
</evidence>
<evidence type="ECO:0000256" key="5">
    <source>
        <dbReference type="ARBA" id="ARBA00025429"/>
    </source>
</evidence>
<comment type="catalytic activity">
    <reaction evidence="6">
        <text>a chalcone = a flavanone.</text>
        <dbReference type="EC" id="5.5.1.6"/>
    </reaction>
</comment>
<name>A0AA88ADM0_FICCA</name>
<dbReference type="InterPro" id="IPR016087">
    <property type="entry name" value="Chalcone_isomerase"/>
</dbReference>
<dbReference type="AlphaFoldDB" id="A0AA88ADM0"/>
<organism evidence="9 10">
    <name type="scientific">Ficus carica</name>
    <name type="common">Common fig</name>
    <dbReference type="NCBI Taxonomy" id="3494"/>
    <lineage>
        <taxon>Eukaryota</taxon>
        <taxon>Viridiplantae</taxon>
        <taxon>Streptophyta</taxon>
        <taxon>Embryophyta</taxon>
        <taxon>Tracheophyta</taxon>
        <taxon>Spermatophyta</taxon>
        <taxon>Magnoliopsida</taxon>
        <taxon>eudicotyledons</taxon>
        <taxon>Gunneridae</taxon>
        <taxon>Pentapetalae</taxon>
        <taxon>rosids</taxon>
        <taxon>fabids</taxon>
        <taxon>Rosales</taxon>
        <taxon>Moraceae</taxon>
        <taxon>Ficeae</taxon>
        <taxon>Ficus</taxon>
    </lineage>
</organism>
<dbReference type="GO" id="GO:0009813">
    <property type="term" value="P:flavonoid biosynthetic process"/>
    <property type="evidence" value="ECO:0007669"/>
    <property type="project" value="UniProtKB-KW"/>
</dbReference>
<dbReference type="InterPro" id="IPR044164">
    <property type="entry name" value="CFI"/>
</dbReference>
<dbReference type="Gene3D" id="1.10.890.20">
    <property type="match status" value="1"/>
</dbReference>
<comment type="pathway">
    <text evidence="1">Secondary metabolite biosynthesis; flavonoid biosynthesis.</text>
</comment>
<accession>A0AA88ADM0</accession>
<dbReference type="PANTHER" id="PTHR28039:SF8">
    <property type="entry name" value="CHALCONE--FLAVANONE ISOMERASE 1-RELATED"/>
    <property type="match status" value="1"/>
</dbReference>
<dbReference type="Proteomes" id="UP001187192">
    <property type="component" value="Unassembled WGS sequence"/>
</dbReference>
<keyword evidence="4" id="KW-0284">Flavonoid biosynthesis</keyword>